<dbReference type="InterPro" id="IPR000515">
    <property type="entry name" value="MetI-like"/>
</dbReference>
<evidence type="ECO:0000256" key="6">
    <source>
        <dbReference type="ARBA" id="ARBA00022989"/>
    </source>
</evidence>
<gene>
    <name evidence="10" type="ORF">EBT44_03660</name>
</gene>
<dbReference type="Pfam" id="PF00528">
    <property type="entry name" value="BPD_transp_1"/>
    <property type="match status" value="1"/>
</dbReference>
<reference evidence="10" key="1">
    <citation type="submission" date="2018-10" db="EMBL/GenBank/DDBJ databases">
        <title>Iterative Subtractive Binning of Freshwater Chronoseries Metagenomes Recovers Nearly Complete Genomes from over Four Hundred Novel Species.</title>
        <authorList>
            <person name="Rodriguez-R L.M."/>
            <person name="Tsementzi D."/>
            <person name="Luo C."/>
            <person name="Konstantinidis K.T."/>
        </authorList>
    </citation>
    <scope>NUCLEOTIDE SEQUENCE</scope>
    <source>
        <strain evidence="10">WB5_2A_028</strain>
    </source>
</reference>
<dbReference type="CDD" id="cd06261">
    <property type="entry name" value="TM_PBP2"/>
    <property type="match status" value="1"/>
</dbReference>
<dbReference type="InterPro" id="IPR035906">
    <property type="entry name" value="MetI-like_sf"/>
</dbReference>
<protein>
    <submittedName>
        <fullName evidence="10">ABC transporter permease subunit</fullName>
    </submittedName>
</protein>
<dbReference type="PANTHER" id="PTHR43357:SF4">
    <property type="entry name" value="INNER MEMBRANE ABC TRANSPORTER PERMEASE PROTEIN YDCV"/>
    <property type="match status" value="1"/>
</dbReference>
<evidence type="ECO:0000313" key="10">
    <source>
        <dbReference type="EMBL" id="NBR93920.1"/>
    </source>
</evidence>
<name>A0A965GE53_9PROT</name>
<keyword evidence="5 8" id="KW-0812">Transmembrane</keyword>
<feature type="transmembrane region" description="Helical" evidence="8">
    <location>
        <begin position="220"/>
        <end position="245"/>
    </location>
</feature>
<comment type="subcellular location">
    <subcellularLocation>
        <location evidence="1">Cell inner membrane</location>
        <topology evidence="1">Multi-pass membrane protein</topology>
    </subcellularLocation>
    <subcellularLocation>
        <location evidence="8">Cell membrane</location>
        <topology evidence="8">Multi-pass membrane protein</topology>
    </subcellularLocation>
</comment>
<dbReference type="Gene3D" id="1.10.3720.10">
    <property type="entry name" value="MetI-like"/>
    <property type="match status" value="1"/>
</dbReference>
<dbReference type="SUPFAM" id="SSF161098">
    <property type="entry name" value="MetI-like"/>
    <property type="match status" value="1"/>
</dbReference>
<evidence type="ECO:0000259" key="9">
    <source>
        <dbReference type="PROSITE" id="PS50928"/>
    </source>
</evidence>
<evidence type="ECO:0000256" key="3">
    <source>
        <dbReference type="ARBA" id="ARBA00022475"/>
    </source>
</evidence>
<evidence type="ECO:0000256" key="1">
    <source>
        <dbReference type="ARBA" id="ARBA00004429"/>
    </source>
</evidence>
<evidence type="ECO:0000313" key="11">
    <source>
        <dbReference type="Proteomes" id="UP000740727"/>
    </source>
</evidence>
<keyword evidence="7 8" id="KW-0472">Membrane</keyword>
<feature type="transmembrane region" description="Helical" evidence="8">
    <location>
        <begin position="62"/>
        <end position="84"/>
    </location>
</feature>
<dbReference type="PROSITE" id="PS50928">
    <property type="entry name" value="ABC_TM1"/>
    <property type="match status" value="1"/>
</dbReference>
<evidence type="ECO:0000256" key="4">
    <source>
        <dbReference type="ARBA" id="ARBA00022519"/>
    </source>
</evidence>
<keyword evidence="6 8" id="KW-1133">Transmembrane helix</keyword>
<keyword evidence="3" id="KW-1003">Cell membrane</keyword>
<evidence type="ECO:0000256" key="2">
    <source>
        <dbReference type="ARBA" id="ARBA00022448"/>
    </source>
</evidence>
<keyword evidence="4" id="KW-0997">Cell inner membrane</keyword>
<evidence type="ECO:0000256" key="8">
    <source>
        <dbReference type="RuleBase" id="RU363032"/>
    </source>
</evidence>
<sequence>MTKGKNSLAITLVLLSIFVFIPMLSAFEFSVRTPLTGGYGWTHYQWAIAEPDFFHYILRSGWLAATSVLITLVILVPTLTWLHLSNSSLRPLIDSLSLLPLVIPVVAFAVGVQISFPEFVQDSVLELPFLYFILALPYAYRTLEIGLRAIPLRTLVEAARSVGANWSKSILFIIIPAVRGAVAATVAITFALSLGEYTLTVLLHWDTFTTWVTYVAQENLLGAIAISMMSLIIPFLLLTVITLVVPERATQRSR</sequence>
<keyword evidence="2 8" id="KW-0813">Transport</keyword>
<feature type="transmembrane region" description="Helical" evidence="8">
    <location>
        <begin position="96"/>
        <end position="116"/>
    </location>
</feature>
<evidence type="ECO:0000256" key="5">
    <source>
        <dbReference type="ARBA" id="ARBA00022692"/>
    </source>
</evidence>
<dbReference type="AlphaFoldDB" id="A0A965GE53"/>
<dbReference type="PANTHER" id="PTHR43357">
    <property type="entry name" value="INNER MEMBRANE ABC TRANSPORTER PERMEASE PROTEIN YDCV"/>
    <property type="match status" value="1"/>
</dbReference>
<dbReference type="Proteomes" id="UP000740727">
    <property type="component" value="Unassembled WGS sequence"/>
</dbReference>
<proteinExistence type="inferred from homology"/>
<dbReference type="EMBL" id="RFXN01000036">
    <property type="protein sequence ID" value="NBR93920.1"/>
    <property type="molecule type" value="Genomic_DNA"/>
</dbReference>
<accession>A0A965GE53</accession>
<evidence type="ECO:0000256" key="7">
    <source>
        <dbReference type="ARBA" id="ARBA00023136"/>
    </source>
</evidence>
<feature type="domain" description="ABC transmembrane type-1" evidence="9">
    <location>
        <begin position="57"/>
        <end position="242"/>
    </location>
</feature>
<organism evidence="10 11">
    <name type="scientific">Candidatus Fonsibacter lacus</name>
    <dbReference type="NCBI Taxonomy" id="2576439"/>
    <lineage>
        <taxon>Bacteria</taxon>
        <taxon>Pseudomonadati</taxon>
        <taxon>Pseudomonadota</taxon>
        <taxon>Alphaproteobacteria</taxon>
        <taxon>Candidatus Pelagibacterales</taxon>
        <taxon>Candidatus Pelagibacterales incertae sedis</taxon>
        <taxon>Candidatus Fonsibacter</taxon>
    </lineage>
</organism>
<comment type="similarity">
    <text evidence="8">Belongs to the binding-protein-dependent transport system permease family.</text>
</comment>
<dbReference type="GO" id="GO:0055085">
    <property type="term" value="P:transmembrane transport"/>
    <property type="evidence" value="ECO:0007669"/>
    <property type="project" value="InterPro"/>
</dbReference>
<feature type="transmembrane region" description="Helical" evidence="8">
    <location>
        <begin position="170"/>
        <end position="194"/>
    </location>
</feature>
<feature type="transmembrane region" description="Helical" evidence="8">
    <location>
        <begin position="128"/>
        <end position="150"/>
    </location>
</feature>
<dbReference type="GO" id="GO:0005886">
    <property type="term" value="C:plasma membrane"/>
    <property type="evidence" value="ECO:0007669"/>
    <property type="project" value="UniProtKB-SubCell"/>
</dbReference>
<comment type="caution">
    <text evidence="10">The sequence shown here is derived from an EMBL/GenBank/DDBJ whole genome shotgun (WGS) entry which is preliminary data.</text>
</comment>